<reference evidence="1 2" key="1">
    <citation type="submission" date="2012-10" db="EMBL/GenBank/DDBJ databases">
        <authorList>
            <person name="Zafar N."/>
            <person name="Inman J."/>
            <person name="Hall N."/>
            <person name="Lorenzi H."/>
            <person name="Caler E."/>
        </authorList>
    </citation>
    <scope>NUCLEOTIDE SEQUENCE [LARGE SCALE GENOMIC DNA]</scope>
    <source>
        <strain evidence="1 2">IP1</strain>
    </source>
</reference>
<dbReference type="Proteomes" id="UP000014680">
    <property type="component" value="Unassembled WGS sequence"/>
</dbReference>
<accession>L7FM83</accession>
<keyword evidence="2" id="KW-1185">Reference proteome</keyword>
<organism evidence="1 2">
    <name type="scientific">Entamoeba invadens IP1</name>
    <dbReference type="NCBI Taxonomy" id="370355"/>
    <lineage>
        <taxon>Eukaryota</taxon>
        <taxon>Amoebozoa</taxon>
        <taxon>Evosea</taxon>
        <taxon>Archamoebae</taxon>
        <taxon>Mastigamoebida</taxon>
        <taxon>Entamoebidae</taxon>
        <taxon>Entamoeba</taxon>
    </lineage>
</organism>
<dbReference type="GeneID" id="14884715"/>
<dbReference type="EMBL" id="KB207033">
    <property type="protein sequence ID" value="ELP85742.1"/>
    <property type="molecule type" value="Genomic_DNA"/>
</dbReference>
<evidence type="ECO:0000313" key="2">
    <source>
        <dbReference type="Proteomes" id="UP000014680"/>
    </source>
</evidence>
<dbReference type="RefSeq" id="XP_004185088.1">
    <property type="nucleotide sequence ID" value="XM_004185040.1"/>
</dbReference>
<evidence type="ECO:0000313" key="1">
    <source>
        <dbReference type="EMBL" id="ELP85742.1"/>
    </source>
</evidence>
<dbReference type="KEGG" id="eiv:EIN_012790"/>
<name>L7FM83_ENTIV</name>
<dbReference type="VEuPathDB" id="AmoebaDB:EIN_012790"/>
<sequence length="194" mass="22796">MYFRYIVRDDDEIVYKSKAFITEDIYMIKKSIKWAVLIQDNCVSHIKDVAKNGRSKIKLLNYCCAHTAATCLSHWNSSYLLFKGFKMEFLELKDQDGAFNAVKLKNCLIPIGKKEGTYDVIIFKCREYDLRIRSFLLNKFAYSLLNFLEENEETYPLVKMKAFQINQKIVLLITFKNVIQNDILLFLSIIDNNI</sequence>
<dbReference type="AlphaFoldDB" id="L7FM83"/>
<gene>
    <name evidence="1" type="ORF">EIN_012790</name>
</gene>
<proteinExistence type="predicted"/>
<protein>
    <submittedName>
        <fullName evidence="1">Uncharacterized protein</fullName>
    </submittedName>
</protein>